<organism evidence="2 3">
    <name type="scientific">Plakobranchus ocellatus</name>
    <dbReference type="NCBI Taxonomy" id="259542"/>
    <lineage>
        <taxon>Eukaryota</taxon>
        <taxon>Metazoa</taxon>
        <taxon>Spiralia</taxon>
        <taxon>Lophotrochozoa</taxon>
        <taxon>Mollusca</taxon>
        <taxon>Gastropoda</taxon>
        <taxon>Heterobranchia</taxon>
        <taxon>Euthyneura</taxon>
        <taxon>Panpulmonata</taxon>
        <taxon>Sacoglossa</taxon>
        <taxon>Placobranchoidea</taxon>
        <taxon>Plakobranchidae</taxon>
        <taxon>Plakobranchus</taxon>
    </lineage>
</organism>
<keyword evidence="3" id="KW-1185">Reference proteome</keyword>
<proteinExistence type="predicted"/>
<evidence type="ECO:0000313" key="3">
    <source>
        <dbReference type="Proteomes" id="UP000735302"/>
    </source>
</evidence>
<name>A0AAV4CYH6_9GAST</name>
<sequence length="92" mass="10132">MSVLQMVTSGSHPGSGNSLDPSSMIPQLTSQMGQLQLSNTSPYLPAHYTQMYQTSPQGTLLQPVGVPIEEHSLVEDRSHHHHHYPTYPSLPK</sequence>
<gene>
    <name evidence="2" type="ORF">PoB_006350200</name>
</gene>
<dbReference type="EMBL" id="BLXT01007159">
    <property type="protein sequence ID" value="GFO36997.1"/>
    <property type="molecule type" value="Genomic_DNA"/>
</dbReference>
<evidence type="ECO:0000313" key="2">
    <source>
        <dbReference type="EMBL" id="GFO36997.1"/>
    </source>
</evidence>
<reference evidence="2 3" key="1">
    <citation type="journal article" date="2021" name="Elife">
        <title>Chloroplast acquisition without the gene transfer in kleptoplastic sea slugs, Plakobranchus ocellatus.</title>
        <authorList>
            <person name="Maeda T."/>
            <person name="Takahashi S."/>
            <person name="Yoshida T."/>
            <person name="Shimamura S."/>
            <person name="Takaki Y."/>
            <person name="Nagai Y."/>
            <person name="Toyoda A."/>
            <person name="Suzuki Y."/>
            <person name="Arimoto A."/>
            <person name="Ishii H."/>
            <person name="Satoh N."/>
            <person name="Nishiyama T."/>
            <person name="Hasebe M."/>
            <person name="Maruyama T."/>
            <person name="Minagawa J."/>
            <person name="Obokata J."/>
            <person name="Shigenobu S."/>
        </authorList>
    </citation>
    <scope>NUCLEOTIDE SEQUENCE [LARGE SCALE GENOMIC DNA]</scope>
</reference>
<feature type="region of interest" description="Disordered" evidence="1">
    <location>
        <begin position="1"/>
        <end position="25"/>
    </location>
</feature>
<evidence type="ECO:0000256" key="1">
    <source>
        <dbReference type="SAM" id="MobiDB-lite"/>
    </source>
</evidence>
<dbReference type="AlphaFoldDB" id="A0AAV4CYH6"/>
<dbReference type="Proteomes" id="UP000735302">
    <property type="component" value="Unassembled WGS sequence"/>
</dbReference>
<accession>A0AAV4CYH6</accession>
<protein>
    <submittedName>
        <fullName evidence="2">Uncharacterized protein</fullName>
    </submittedName>
</protein>
<comment type="caution">
    <text evidence="2">The sequence shown here is derived from an EMBL/GenBank/DDBJ whole genome shotgun (WGS) entry which is preliminary data.</text>
</comment>
<feature type="region of interest" description="Disordered" evidence="1">
    <location>
        <begin position="73"/>
        <end position="92"/>
    </location>
</feature>